<protein>
    <submittedName>
        <fullName evidence="2">Uncharacterized protein</fullName>
    </submittedName>
</protein>
<evidence type="ECO:0000313" key="2">
    <source>
        <dbReference type="EMBL" id="RDX45755.1"/>
    </source>
</evidence>
<evidence type="ECO:0000313" key="3">
    <source>
        <dbReference type="Proteomes" id="UP000256964"/>
    </source>
</evidence>
<keyword evidence="3" id="KW-1185">Reference proteome</keyword>
<name>A0A371CZQ7_9APHY</name>
<feature type="region of interest" description="Disordered" evidence="1">
    <location>
        <begin position="83"/>
        <end position="103"/>
    </location>
</feature>
<gene>
    <name evidence="2" type="ORF">OH76DRAFT_931934</name>
</gene>
<dbReference type="EMBL" id="KZ857434">
    <property type="protein sequence ID" value="RDX45755.1"/>
    <property type="molecule type" value="Genomic_DNA"/>
</dbReference>
<proteinExistence type="predicted"/>
<dbReference type="Proteomes" id="UP000256964">
    <property type="component" value="Unassembled WGS sequence"/>
</dbReference>
<reference evidence="2 3" key="1">
    <citation type="journal article" date="2018" name="Biotechnol. Biofuels">
        <title>Integrative visual omics of the white-rot fungus Polyporus brumalis exposes the biotechnological potential of its oxidative enzymes for delignifying raw plant biomass.</title>
        <authorList>
            <person name="Miyauchi S."/>
            <person name="Rancon A."/>
            <person name="Drula E."/>
            <person name="Hage H."/>
            <person name="Chaduli D."/>
            <person name="Favel A."/>
            <person name="Grisel S."/>
            <person name="Henrissat B."/>
            <person name="Herpoel-Gimbert I."/>
            <person name="Ruiz-Duenas F.J."/>
            <person name="Chevret D."/>
            <person name="Hainaut M."/>
            <person name="Lin J."/>
            <person name="Wang M."/>
            <person name="Pangilinan J."/>
            <person name="Lipzen A."/>
            <person name="Lesage-Meessen L."/>
            <person name="Navarro D."/>
            <person name="Riley R."/>
            <person name="Grigoriev I.V."/>
            <person name="Zhou S."/>
            <person name="Raouche S."/>
            <person name="Rosso M.N."/>
        </authorList>
    </citation>
    <scope>NUCLEOTIDE SEQUENCE [LARGE SCALE GENOMIC DNA]</scope>
    <source>
        <strain evidence="2 3">BRFM 1820</strain>
    </source>
</reference>
<sequence length="158" mass="17330">MTYFYPHLRHPGRGRVNFCIHLSYRALSAPKQPGISKSELLIPRAQALDAVVQRSGLRPIHAATHWGARREFREVDRCLGQDTQTAISSEDEVRGDRQPQGEFAEERPITVPDLSCGLSSINTIEPRERTSYRAAAGLYGPSINVANLCGASAVGTST</sequence>
<dbReference type="AlphaFoldDB" id="A0A371CZQ7"/>
<organism evidence="2 3">
    <name type="scientific">Lentinus brumalis</name>
    <dbReference type="NCBI Taxonomy" id="2498619"/>
    <lineage>
        <taxon>Eukaryota</taxon>
        <taxon>Fungi</taxon>
        <taxon>Dikarya</taxon>
        <taxon>Basidiomycota</taxon>
        <taxon>Agaricomycotina</taxon>
        <taxon>Agaricomycetes</taxon>
        <taxon>Polyporales</taxon>
        <taxon>Polyporaceae</taxon>
        <taxon>Lentinus</taxon>
    </lineage>
</organism>
<accession>A0A371CZQ7</accession>
<evidence type="ECO:0000256" key="1">
    <source>
        <dbReference type="SAM" id="MobiDB-lite"/>
    </source>
</evidence>
<feature type="compositionally biased region" description="Basic and acidic residues" evidence="1">
    <location>
        <begin position="91"/>
        <end position="103"/>
    </location>
</feature>